<dbReference type="Pfam" id="PF02875">
    <property type="entry name" value="Mur_ligase_C"/>
    <property type="match status" value="1"/>
</dbReference>
<evidence type="ECO:0000256" key="18">
    <source>
        <dbReference type="PIRNR" id="PIRNR001563"/>
    </source>
</evidence>
<comment type="subunit">
    <text evidence="5">Monomer.</text>
</comment>
<sequence>MHFKDYESAVSWIHGTLRMGIKPGLQRMEWMLAKLDNPQLKNKWVHIAGTNGKGSTLTFIRNVLENAGYRVGTFTSPYIEQFNERLCINGIPISDESIISLCNRIKPLADELENESIGHPSEFEIITIMMFLYFAEYSPIDIGIVEVGLGGRLDSTNVITPLISVITTIGMDHMEFLGDTIESIASEKAGIMKPDVPVVSGVIQPEVRALYKKRADEMNLKIFQLDTNFYVEKIDEQRFNYASPHVIIDDIEVSLLGDHQLNNAAVAVKTIELLNQFEYTTTTENIRIGLKNASWPGRMEKINEKPLIYLDGAHNIEGIKALVNTAKSFPDQQVKLLFTAMRDKEFVDMIALLKQISRADIYITTFDYPRALTKEEIQNIAIENNIRVVSDWKKWLIGERRSSEAIILVTGSLYFISDVRNLLLS</sequence>
<dbReference type="InterPro" id="IPR036615">
    <property type="entry name" value="Mur_ligase_C_dom_sf"/>
</dbReference>
<dbReference type="InterPro" id="IPR013221">
    <property type="entry name" value="Mur_ligase_cen"/>
</dbReference>
<evidence type="ECO:0000256" key="16">
    <source>
        <dbReference type="ARBA" id="ARBA00047493"/>
    </source>
</evidence>
<proteinExistence type="inferred from homology"/>
<dbReference type="PROSITE" id="PS01011">
    <property type="entry name" value="FOLYLPOLYGLU_SYNT_1"/>
    <property type="match status" value="1"/>
</dbReference>
<evidence type="ECO:0000256" key="11">
    <source>
        <dbReference type="ARBA" id="ARBA00022741"/>
    </source>
</evidence>
<dbReference type="Proteomes" id="UP000019248">
    <property type="component" value="Unassembled WGS sequence"/>
</dbReference>
<evidence type="ECO:0000256" key="3">
    <source>
        <dbReference type="ARBA" id="ARBA00005150"/>
    </source>
</evidence>
<dbReference type="EC" id="6.3.2.12" evidence="6"/>
<dbReference type="PANTHER" id="PTHR11136:SF0">
    <property type="entry name" value="DIHYDROFOLATE SYNTHETASE-RELATED"/>
    <property type="match status" value="1"/>
</dbReference>
<evidence type="ECO:0000256" key="6">
    <source>
        <dbReference type="ARBA" id="ARBA00013023"/>
    </source>
</evidence>
<evidence type="ECO:0000256" key="5">
    <source>
        <dbReference type="ARBA" id="ARBA00011245"/>
    </source>
</evidence>
<dbReference type="InterPro" id="IPR036565">
    <property type="entry name" value="Mur-like_cat_sf"/>
</dbReference>
<dbReference type="NCBIfam" id="TIGR01499">
    <property type="entry name" value="folC"/>
    <property type="match status" value="1"/>
</dbReference>
<feature type="domain" description="Mur ligase C-terminal" evidence="19">
    <location>
        <begin position="297"/>
        <end position="412"/>
    </location>
</feature>
<dbReference type="PIRSF" id="PIRSF001563">
    <property type="entry name" value="Folylpolyglu_synth"/>
    <property type="match status" value="1"/>
</dbReference>
<evidence type="ECO:0000256" key="14">
    <source>
        <dbReference type="ARBA" id="ARBA00022909"/>
    </source>
</evidence>
<comment type="catalytic activity">
    <reaction evidence="16">
        <text>(6S)-5,6,7,8-tetrahydrofolyl-(gamma-L-Glu)(n) + L-glutamate + ATP = (6S)-5,6,7,8-tetrahydrofolyl-(gamma-L-Glu)(n+1) + ADP + phosphate + H(+)</text>
        <dbReference type="Rhea" id="RHEA:10580"/>
        <dbReference type="Rhea" id="RHEA-COMP:14738"/>
        <dbReference type="Rhea" id="RHEA-COMP:14740"/>
        <dbReference type="ChEBI" id="CHEBI:15378"/>
        <dbReference type="ChEBI" id="CHEBI:29985"/>
        <dbReference type="ChEBI" id="CHEBI:30616"/>
        <dbReference type="ChEBI" id="CHEBI:43474"/>
        <dbReference type="ChEBI" id="CHEBI:141005"/>
        <dbReference type="ChEBI" id="CHEBI:456216"/>
        <dbReference type="EC" id="6.3.2.17"/>
    </reaction>
</comment>
<keyword evidence="22" id="KW-1185">Reference proteome</keyword>
<evidence type="ECO:0000313" key="22">
    <source>
        <dbReference type="Proteomes" id="UP000019248"/>
    </source>
</evidence>
<dbReference type="PATRIC" id="fig|1265816.5.peg.2197"/>
<comment type="pathway">
    <text evidence="3">Cofactor biosynthesis; tetrahydrofolylpolyglutamate biosynthesis.</text>
</comment>
<dbReference type="GO" id="GO:0046872">
    <property type="term" value="F:metal ion binding"/>
    <property type="evidence" value="ECO:0007669"/>
    <property type="project" value="UniProtKB-KW"/>
</dbReference>
<dbReference type="RefSeq" id="WP_036101119.1">
    <property type="nucleotide sequence ID" value="NZ_AODL01000016.1"/>
</dbReference>
<dbReference type="EC" id="6.3.2.17" evidence="7"/>
<dbReference type="Gene3D" id="3.90.190.20">
    <property type="entry name" value="Mur ligase, C-terminal domain"/>
    <property type="match status" value="1"/>
</dbReference>
<name>W7DFL1_9LIST</name>
<keyword evidence="10" id="KW-0479">Metal-binding</keyword>
<evidence type="ECO:0000256" key="9">
    <source>
        <dbReference type="ARBA" id="ARBA00022598"/>
    </source>
</evidence>
<evidence type="ECO:0000256" key="17">
    <source>
        <dbReference type="ARBA" id="ARBA00049161"/>
    </source>
</evidence>
<organism evidence="21 22">
    <name type="scientific">Listeria riparia FSL S10-1204</name>
    <dbReference type="NCBI Taxonomy" id="1265816"/>
    <lineage>
        <taxon>Bacteria</taxon>
        <taxon>Bacillati</taxon>
        <taxon>Bacillota</taxon>
        <taxon>Bacilli</taxon>
        <taxon>Bacillales</taxon>
        <taxon>Listeriaceae</taxon>
        <taxon>Listeria</taxon>
    </lineage>
</organism>
<dbReference type="SUPFAM" id="SSF53623">
    <property type="entry name" value="MurD-like peptide ligases, catalytic domain"/>
    <property type="match status" value="1"/>
</dbReference>
<dbReference type="AlphaFoldDB" id="W7DFL1"/>
<evidence type="ECO:0000256" key="12">
    <source>
        <dbReference type="ARBA" id="ARBA00022840"/>
    </source>
</evidence>
<dbReference type="GO" id="GO:0005737">
    <property type="term" value="C:cytoplasm"/>
    <property type="evidence" value="ECO:0007669"/>
    <property type="project" value="TreeGrafter"/>
</dbReference>
<keyword evidence="9 18" id="KW-0436">Ligase</keyword>
<evidence type="ECO:0000259" key="19">
    <source>
        <dbReference type="Pfam" id="PF02875"/>
    </source>
</evidence>
<evidence type="ECO:0000256" key="8">
    <source>
        <dbReference type="ARBA" id="ARBA00019357"/>
    </source>
</evidence>
<comment type="caution">
    <text evidence="21">The sequence shown here is derived from an EMBL/GenBank/DDBJ whole genome shotgun (WGS) entry which is preliminary data.</text>
</comment>
<dbReference type="Pfam" id="PF08245">
    <property type="entry name" value="Mur_ligase_M"/>
    <property type="match status" value="1"/>
</dbReference>
<comment type="similarity">
    <text evidence="4 18">Belongs to the folylpolyglutamate synthase family.</text>
</comment>
<dbReference type="PROSITE" id="PS01012">
    <property type="entry name" value="FOLYLPOLYGLU_SYNT_2"/>
    <property type="match status" value="1"/>
</dbReference>
<evidence type="ECO:0000259" key="20">
    <source>
        <dbReference type="Pfam" id="PF08245"/>
    </source>
</evidence>
<dbReference type="GO" id="GO:0005524">
    <property type="term" value="F:ATP binding"/>
    <property type="evidence" value="ECO:0007669"/>
    <property type="project" value="UniProtKB-KW"/>
</dbReference>
<evidence type="ECO:0000256" key="4">
    <source>
        <dbReference type="ARBA" id="ARBA00008276"/>
    </source>
</evidence>
<dbReference type="EMBL" id="AODL01000016">
    <property type="protein sequence ID" value="EUJ44123.1"/>
    <property type="molecule type" value="Genomic_DNA"/>
</dbReference>
<comment type="pathway">
    <text evidence="2">Cofactor biosynthesis; tetrahydrofolate biosynthesis; 7,8-dihydrofolate from 2-amino-4-hydroxy-6-hydroxymethyl-7,8-dihydropteridine diphosphate and 4-aminobenzoate: step 2/2.</text>
</comment>
<comment type="catalytic activity">
    <reaction evidence="17">
        <text>7,8-dihydropteroate + L-glutamate + ATP = 7,8-dihydrofolate + ADP + phosphate + H(+)</text>
        <dbReference type="Rhea" id="RHEA:23584"/>
        <dbReference type="ChEBI" id="CHEBI:15378"/>
        <dbReference type="ChEBI" id="CHEBI:17839"/>
        <dbReference type="ChEBI" id="CHEBI:29985"/>
        <dbReference type="ChEBI" id="CHEBI:30616"/>
        <dbReference type="ChEBI" id="CHEBI:43474"/>
        <dbReference type="ChEBI" id="CHEBI:57451"/>
        <dbReference type="ChEBI" id="CHEBI:456216"/>
        <dbReference type="EC" id="6.3.2.12"/>
    </reaction>
</comment>
<comment type="cofactor">
    <cofactor evidence="1">
        <name>Mg(2+)</name>
        <dbReference type="ChEBI" id="CHEBI:18420"/>
    </cofactor>
</comment>
<keyword evidence="11 18" id="KW-0547">Nucleotide-binding</keyword>
<evidence type="ECO:0000256" key="10">
    <source>
        <dbReference type="ARBA" id="ARBA00022723"/>
    </source>
</evidence>
<dbReference type="Gene3D" id="3.40.1190.10">
    <property type="entry name" value="Mur-like, catalytic domain"/>
    <property type="match status" value="1"/>
</dbReference>
<evidence type="ECO:0000256" key="1">
    <source>
        <dbReference type="ARBA" id="ARBA00001946"/>
    </source>
</evidence>
<evidence type="ECO:0000256" key="15">
    <source>
        <dbReference type="ARBA" id="ARBA00030592"/>
    </source>
</evidence>
<dbReference type="GO" id="GO:0046656">
    <property type="term" value="P:folic acid biosynthetic process"/>
    <property type="evidence" value="ECO:0007669"/>
    <property type="project" value="UniProtKB-KW"/>
</dbReference>
<dbReference type="InterPro" id="IPR001645">
    <property type="entry name" value="Folylpolyglutamate_synth"/>
</dbReference>
<dbReference type="GO" id="GO:0004326">
    <property type="term" value="F:tetrahydrofolylpolyglutamate synthase activity"/>
    <property type="evidence" value="ECO:0007669"/>
    <property type="project" value="UniProtKB-EC"/>
</dbReference>
<protein>
    <recommendedName>
        <fullName evidence="8">Dihydrofolate synthase/folylpolyglutamate synthase</fullName>
        <ecNumber evidence="6">6.3.2.12</ecNumber>
        <ecNumber evidence="7">6.3.2.17</ecNumber>
    </recommendedName>
    <alternativeName>
        <fullName evidence="15">Tetrahydrofolylpolyglutamate synthase</fullName>
    </alternativeName>
</protein>
<accession>W7DFL1</accession>
<feature type="domain" description="Mur ligase central" evidence="20">
    <location>
        <begin position="47"/>
        <end position="268"/>
    </location>
</feature>
<dbReference type="InterPro" id="IPR004101">
    <property type="entry name" value="Mur_ligase_C"/>
</dbReference>
<evidence type="ECO:0000313" key="21">
    <source>
        <dbReference type="EMBL" id="EUJ44123.1"/>
    </source>
</evidence>
<evidence type="ECO:0000256" key="7">
    <source>
        <dbReference type="ARBA" id="ARBA00013025"/>
    </source>
</evidence>
<dbReference type="PANTHER" id="PTHR11136">
    <property type="entry name" value="FOLYLPOLYGLUTAMATE SYNTHASE-RELATED"/>
    <property type="match status" value="1"/>
</dbReference>
<dbReference type="SUPFAM" id="SSF53244">
    <property type="entry name" value="MurD-like peptide ligases, peptide-binding domain"/>
    <property type="match status" value="1"/>
</dbReference>
<dbReference type="GO" id="GO:0008841">
    <property type="term" value="F:dihydrofolate synthase activity"/>
    <property type="evidence" value="ECO:0007669"/>
    <property type="project" value="UniProtKB-EC"/>
</dbReference>
<reference evidence="21 22" key="1">
    <citation type="journal article" date="2014" name="Int. J. Syst. Evol. Microbiol.">
        <title>Listeria floridensis sp. nov., Listeria aquatica sp. nov., Listeria cornellensis sp. nov., Listeria riparia sp. nov. and Listeria grandensis sp. nov., from agricultural and natural environments.</title>
        <authorList>
            <person name="den Bakker H.C."/>
            <person name="Warchocki S."/>
            <person name="Wright E.M."/>
            <person name="Allred A.F."/>
            <person name="Ahlstrom C."/>
            <person name="Manuel C.S."/>
            <person name="Stasiewicz M.J."/>
            <person name="Burrell A."/>
            <person name="Roof S."/>
            <person name="Strawn L."/>
            <person name="Fortes E.D."/>
            <person name="Nightingale K.K."/>
            <person name="Kephart D."/>
            <person name="Wiedmann M."/>
        </authorList>
    </citation>
    <scope>NUCLEOTIDE SEQUENCE [LARGE SCALE GENOMIC DNA]</scope>
    <source>
        <strain evidence="21 22">FSL S10-1204</strain>
    </source>
</reference>
<keyword evidence="14" id="KW-0289">Folate biosynthesis</keyword>
<keyword evidence="12 18" id="KW-0067">ATP-binding</keyword>
<evidence type="ECO:0000256" key="2">
    <source>
        <dbReference type="ARBA" id="ARBA00004799"/>
    </source>
</evidence>
<keyword evidence="13" id="KW-0460">Magnesium</keyword>
<dbReference type="InterPro" id="IPR018109">
    <property type="entry name" value="Folylpolyglutamate_synth_CS"/>
</dbReference>
<gene>
    <name evidence="21" type="ORF">PRIP_11119</name>
</gene>
<dbReference type="FunFam" id="3.40.1190.10:FF:000004">
    <property type="entry name" value="Dihydrofolate synthase/folylpolyglutamate synthase"/>
    <property type="match status" value="1"/>
</dbReference>
<evidence type="ECO:0000256" key="13">
    <source>
        <dbReference type="ARBA" id="ARBA00022842"/>
    </source>
</evidence>
<dbReference type="OrthoDB" id="9809356at2"/>